<feature type="domain" description="Major facilitator superfamily (MFS) profile" evidence="7">
    <location>
        <begin position="1"/>
        <end position="481"/>
    </location>
</feature>
<dbReference type="PANTHER" id="PTHR23501">
    <property type="entry name" value="MAJOR FACILITATOR SUPERFAMILY"/>
    <property type="match status" value="1"/>
</dbReference>
<dbReference type="PROSITE" id="PS50850">
    <property type="entry name" value="MFS"/>
    <property type="match status" value="1"/>
</dbReference>
<dbReference type="CDD" id="cd17502">
    <property type="entry name" value="MFS_Azr1_MDR_like"/>
    <property type="match status" value="1"/>
</dbReference>
<dbReference type="AlphaFoldDB" id="A0A2I2G6A9"/>
<dbReference type="InterPro" id="IPR011701">
    <property type="entry name" value="MFS"/>
</dbReference>
<feature type="transmembrane region" description="Helical" evidence="6">
    <location>
        <begin position="248"/>
        <end position="265"/>
    </location>
</feature>
<dbReference type="EMBL" id="MSFO01000005">
    <property type="protein sequence ID" value="PLB48416.1"/>
    <property type="molecule type" value="Genomic_DNA"/>
</dbReference>
<gene>
    <name evidence="8" type="ORF">P170DRAFT_448119</name>
</gene>
<feature type="transmembrane region" description="Helical" evidence="6">
    <location>
        <begin position="127"/>
        <end position="152"/>
    </location>
</feature>
<dbReference type="PANTHER" id="PTHR23501:SF199">
    <property type="entry name" value="MFS EFFLUX TRANSPORTER INPD-RELATED"/>
    <property type="match status" value="1"/>
</dbReference>
<evidence type="ECO:0000256" key="4">
    <source>
        <dbReference type="ARBA" id="ARBA00023136"/>
    </source>
</evidence>
<keyword evidence="9" id="KW-1185">Reference proteome</keyword>
<evidence type="ECO:0000313" key="8">
    <source>
        <dbReference type="EMBL" id="PLB48416.1"/>
    </source>
</evidence>
<evidence type="ECO:0000256" key="2">
    <source>
        <dbReference type="ARBA" id="ARBA00022692"/>
    </source>
</evidence>
<feature type="transmembrane region" description="Helical" evidence="6">
    <location>
        <begin position="387"/>
        <end position="407"/>
    </location>
</feature>
<feature type="transmembrane region" description="Helical" evidence="6">
    <location>
        <begin position="159"/>
        <end position="182"/>
    </location>
</feature>
<evidence type="ECO:0000256" key="5">
    <source>
        <dbReference type="SAM" id="MobiDB-lite"/>
    </source>
</evidence>
<feature type="transmembrane region" description="Helical" evidence="6">
    <location>
        <begin position="318"/>
        <end position="339"/>
    </location>
</feature>
<feature type="transmembrane region" description="Helical" evidence="6">
    <location>
        <begin position="194"/>
        <end position="214"/>
    </location>
</feature>
<protein>
    <submittedName>
        <fullName evidence="8">Permease of the major facilitator superfamily</fullName>
    </submittedName>
</protein>
<keyword evidence="4 6" id="KW-0472">Membrane</keyword>
<feature type="transmembrane region" description="Helical" evidence="6">
    <location>
        <begin position="48"/>
        <end position="66"/>
    </location>
</feature>
<sequence length="495" mass="53303">MSESATIEKSTDKISRSLTGTDKSKGTTEGLQDKQPDHEHQYPGKMKLAIILFGLNLTMFLITDQFHALGDVGWYASAYMLTVCAFQLMWGKLFTFYSIKWAYIVALFLFEVGSLICGVAPNSTSLIVGRAIAGVGSGGINAGSFLLVAYAIPPRRRPTLVGMIGAMYGFSSIAGPLMGGAFIDNPKMTWRWCFYINLPLGFVSAVIIILFLTVPGDTSSHDIPFMDQLKQMDLPGTFLVLPSANGRIIGLFAVAGVLAIAFVTIQFFSGDCATVPGRVFKKRNIWGSVVFGSCLVALCDAIPIWFQAIKGVSPVKSGIMNLPMVLSFVVFSFLGGTLTTMTGHYVQFAYLAIIFMAVGSGLLSTLKVDSGHPEWIGYQDIPIGTAILIFAENLAAAVMVSVGQNVFTNQLSKNLKTYVPSFDSGVLLDAGATQIKESVPAELYDNVLVAYNKALTQTFYVGVALCCLAVSGAAFLQWKSVKGDKKEDQTGVEKV</sequence>
<evidence type="ECO:0000313" key="9">
    <source>
        <dbReference type="Proteomes" id="UP000234275"/>
    </source>
</evidence>
<dbReference type="Proteomes" id="UP000234275">
    <property type="component" value="Unassembled WGS sequence"/>
</dbReference>
<dbReference type="Pfam" id="PF07690">
    <property type="entry name" value="MFS_1"/>
    <property type="match status" value="1"/>
</dbReference>
<comment type="caution">
    <text evidence="8">The sequence shown here is derived from an EMBL/GenBank/DDBJ whole genome shotgun (WGS) entry which is preliminary data.</text>
</comment>
<reference evidence="8 9" key="1">
    <citation type="submission" date="2016-12" db="EMBL/GenBank/DDBJ databases">
        <title>The genomes of Aspergillus section Nigri reveals drivers in fungal speciation.</title>
        <authorList>
            <consortium name="DOE Joint Genome Institute"/>
            <person name="Vesth T.C."/>
            <person name="Nybo J."/>
            <person name="Theobald S."/>
            <person name="Brandl J."/>
            <person name="Frisvad J.C."/>
            <person name="Nielsen K.F."/>
            <person name="Lyhne E.K."/>
            <person name="Kogle M.E."/>
            <person name="Kuo A."/>
            <person name="Riley R."/>
            <person name="Clum A."/>
            <person name="Nolan M."/>
            <person name="Lipzen A."/>
            <person name="Salamov A."/>
            <person name="Henrissat B."/>
            <person name="Wiebenga A."/>
            <person name="De Vries R.P."/>
            <person name="Grigoriev I.V."/>
            <person name="Mortensen U.H."/>
            <person name="Andersen M.R."/>
            <person name="Baker S.E."/>
        </authorList>
    </citation>
    <scope>NUCLEOTIDE SEQUENCE [LARGE SCALE GENOMIC DNA]</scope>
    <source>
        <strain evidence="8 9">IBT 23096</strain>
    </source>
</reference>
<keyword evidence="2 6" id="KW-0812">Transmembrane</keyword>
<feature type="transmembrane region" description="Helical" evidence="6">
    <location>
        <begin position="102"/>
        <end position="121"/>
    </location>
</feature>
<feature type="transmembrane region" description="Helical" evidence="6">
    <location>
        <begin position="458"/>
        <end position="476"/>
    </location>
</feature>
<accession>A0A2I2G6A9</accession>
<keyword evidence="3 6" id="KW-1133">Transmembrane helix</keyword>
<dbReference type="Gene3D" id="1.20.1250.20">
    <property type="entry name" value="MFS general substrate transporter like domains"/>
    <property type="match status" value="1"/>
</dbReference>
<dbReference type="InterPro" id="IPR036259">
    <property type="entry name" value="MFS_trans_sf"/>
</dbReference>
<dbReference type="GeneID" id="36558644"/>
<name>A0A2I2G6A9_9EURO</name>
<dbReference type="RefSeq" id="XP_024703718.1">
    <property type="nucleotide sequence ID" value="XM_024850945.1"/>
</dbReference>
<dbReference type="OrthoDB" id="10021397at2759"/>
<evidence type="ECO:0000256" key="6">
    <source>
        <dbReference type="SAM" id="Phobius"/>
    </source>
</evidence>
<feature type="transmembrane region" description="Helical" evidence="6">
    <location>
        <begin position="345"/>
        <end position="366"/>
    </location>
</feature>
<feature type="compositionally biased region" description="Basic and acidic residues" evidence="5">
    <location>
        <begin position="22"/>
        <end position="40"/>
    </location>
</feature>
<feature type="region of interest" description="Disordered" evidence="5">
    <location>
        <begin position="1"/>
        <end position="40"/>
    </location>
</feature>
<dbReference type="GO" id="GO:0022857">
    <property type="term" value="F:transmembrane transporter activity"/>
    <property type="evidence" value="ECO:0007669"/>
    <property type="project" value="InterPro"/>
</dbReference>
<dbReference type="InterPro" id="IPR020846">
    <property type="entry name" value="MFS_dom"/>
</dbReference>
<dbReference type="VEuPathDB" id="FungiDB:P170DRAFT_448119"/>
<proteinExistence type="predicted"/>
<dbReference type="GO" id="GO:0005886">
    <property type="term" value="C:plasma membrane"/>
    <property type="evidence" value="ECO:0007669"/>
    <property type="project" value="TreeGrafter"/>
</dbReference>
<evidence type="ECO:0000256" key="1">
    <source>
        <dbReference type="ARBA" id="ARBA00004141"/>
    </source>
</evidence>
<evidence type="ECO:0000256" key="3">
    <source>
        <dbReference type="ARBA" id="ARBA00022989"/>
    </source>
</evidence>
<organism evidence="8 9">
    <name type="scientific">Aspergillus steynii IBT 23096</name>
    <dbReference type="NCBI Taxonomy" id="1392250"/>
    <lineage>
        <taxon>Eukaryota</taxon>
        <taxon>Fungi</taxon>
        <taxon>Dikarya</taxon>
        <taxon>Ascomycota</taxon>
        <taxon>Pezizomycotina</taxon>
        <taxon>Eurotiomycetes</taxon>
        <taxon>Eurotiomycetidae</taxon>
        <taxon>Eurotiales</taxon>
        <taxon>Aspergillaceae</taxon>
        <taxon>Aspergillus</taxon>
        <taxon>Aspergillus subgen. Circumdati</taxon>
    </lineage>
</organism>
<feature type="transmembrane region" description="Helical" evidence="6">
    <location>
        <begin position="285"/>
        <end position="306"/>
    </location>
</feature>
<comment type="subcellular location">
    <subcellularLocation>
        <location evidence="1">Membrane</location>
        <topology evidence="1">Multi-pass membrane protein</topology>
    </subcellularLocation>
</comment>
<evidence type="ECO:0000259" key="7">
    <source>
        <dbReference type="PROSITE" id="PS50850"/>
    </source>
</evidence>
<dbReference type="SUPFAM" id="SSF103473">
    <property type="entry name" value="MFS general substrate transporter"/>
    <property type="match status" value="1"/>
</dbReference>